<evidence type="ECO:0000256" key="4">
    <source>
        <dbReference type="ARBA" id="ARBA00022729"/>
    </source>
</evidence>
<reference evidence="10 11" key="1">
    <citation type="submission" date="2018-09" db="EMBL/GenBank/DDBJ databases">
        <title>Genome sequencing of strain 6GH32-13.</title>
        <authorList>
            <person name="Weon H.-Y."/>
            <person name="Heo J."/>
            <person name="Kwon S.-W."/>
        </authorList>
    </citation>
    <scope>NUCLEOTIDE SEQUENCE [LARGE SCALE GENOMIC DNA]</scope>
    <source>
        <strain evidence="10 11">5GH32-13</strain>
    </source>
</reference>
<gene>
    <name evidence="10" type="ORF">D3H65_02015</name>
</gene>
<evidence type="ECO:0000256" key="3">
    <source>
        <dbReference type="ARBA" id="ARBA00012662"/>
    </source>
</evidence>
<evidence type="ECO:0000313" key="10">
    <source>
        <dbReference type="EMBL" id="AXY78486.1"/>
    </source>
</evidence>
<dbReference type="GO" id="GO:0005764">
    <property type="term" value="C:lysosome"/>
    <property type="evidence" value="ECO:0007669"/>
    <property type="project" value="TreeGrafter"/>
</dbReference>
<keyword evidence="4 8" id="KW-0732">Signal</keyword>
<feature type="site" description="May be important for catalysis" evidence="7">
    <location>
        <position position="308"/>
    </location>
</feature>
<evidence type="ECO:0000256" key="5">
    <source>
        <dbReference type="ARBA" id="ARBA00022801"/>
    </source>
</evidence>
<dbReference type="EC" id="3.2.1.51" evidence="3"/>
<dbReference type="Gene3D" id="3.20.20.80">
    <property type="entry name" value="Glycosidases"/>
    <property type="match status" value="1"/>
</dbReference>
<evidence type="ECO:0000256" key="1">
    <source>
        <dbReference type="ARBA" id="ARBA00004071"/>
    </source>
</evidence>
<dbReference type="OrthoDB" id="1095333at2"/>
<comment type="function">
    <text evidence="1">Alpha-L-fucosidase is responsible for hydrolyzing the alpha-1,6-linked fucose joined to the reducing-end N-acetylglucosamine of the carbohydrate moieties of glycoproteins.</text>
</comment>
<accession>A0A3B7MZH7</accession>
<comment type="similarity">
    <text evidence="2">Belongs to the glycosyl hydrolase 29 family.</text>
</comment>
<dbReference type="InterPro" id="IPR016286">
    <property type="entry name" value="FUC_metazoa-typ"/>
</dbReference>
<evidence type="ECO:0000313" key="11">
    <source>
        <dbReference type="Proteomes" id="UP000263900"/>
    </source>
</evidence>
<dbReference type="GO" id="GO:0016139">
    <property type="term" value="P:glycoside catabolic process"/>
    <property type="evidence" value="ECO:0007669"/>
    <property type="project" value="TreeGrafter"/>
</dbReference>
<feature type="chain" id="PRO_5017780789" description="alpha-L-fucosidase" evidence="8">
    <location>
        <begin position="30"/>
        <end position="477"/>
    </location>
</feature>
<dbReference type="PIRSF" id="PIRSF001092">
    <property type="entry name" value="Alpha-L-fucosidase"/>
    <property type="match status" value="1"/>
</dbReference>
<feature type="signal peptide" evidence="8">
    <location>
        <begin position="1"/>
        <end position="29"/>
    </location>
</feature>
<dbReference type="AlphaFoldDB" id="A0A3B7MZH7"/>
<protein>
    <recommendedName>
        <fullName evidence="3">alpha-L-fucosidase</fullName>
        <ecNumber evidence="3">3.2.1.51</ecNumber>
    </recommendedName>
</protein>
<keyword evidence="5" id="KW-0378">Hydrolase</keyword>
<name>A0A3B7MZH7_9BACT</name>
<dbReference type="PRINTS" id="PR00741">
    <property type="entry name" value="GLHYDRLASE29"/>
</dbReference>
<dbReference type="SMART" id="SM00812">
    <property type="entry name" value="Alpha_L_fucos"/>
    <property type="match status" value="1"/>
</dbReference>
<evidence type="ECO:0000256" key="6">
    <source>
        <dbReference type="ARBA" id="ARBA00023295"/>
    </source>
</evidence>
<evidence type="ECO:0000259" key="9">
    <source>
        <dbReference type="Pfam" id="PF01120"/>
    </source>
</evidence>
<keyword evidence="11" id="KW-1185">Reference proteome</keyword>
<keyword evidence="6" id="KW-0326">Glycosidase</keyword>
<dbReference type="GO" id="GO:0006004">
    <property type="term" value="P:fucose metabolic process"/>
    <property type="evidence" value="ECO:0007669"/>
    <property type="project" value="InterPro"/>
</dbReference>
<feature type="domain" description="Glycoside hydrolase family 29 N-terminal" evidence="9">
    <location>
        <begin position="29"/>
        <end position="375"/>
    </location>
</feature>
<dbReference type="EMBL" id="CP032157">
    <property type="protein sequence ID" value="AXY78486.1"/>
    <property type="molecule type" value="Genomic_DNA"/>
</dbReference>
<dbReference type="PANTHER" id="PTHR10030">
    <property type="entry name" value="ALPHA-L-FUCOSIDASE"/>
    <property type="match status" value="1"/>
</dbReference>
<evidence type="ECO:0000256" key="8">
    <source>
        <dbReference type="SAM" id="SignalP"/>
    </source>
</evidence>
<dbReference type="Proteomes" id="UP000263900">
    <property type="component" value="Chromosome"/>
</dbReference>
<sequence>MPVLAKLKYVALHALLSTTLLLTNSSLYSQEHKDETAYQYPTDTLVRAKLTQWQNLKFGLFLHWGPYSQRGIVESWTLSPEDYSHTKNNFTQRTGPDSANYFAYTQAYERLGQTFNPTRFTPKKWAAAAKAAGMKYMVFTTKHHDGFCMFDTKYTDYRITNPSGAFAANPRSNLTKEIFDAFRTANFMVGAYYSKPDWHSDDFWWRYFPPKDRNPNYDTLKHPERWKRFYDFTANQLNELTTAYGKVDLLWFDGDWVKMNMMPIANKARQHQPGLIIVERHGNPQLTNYLTPEQKVPDHFIPVPWETCMTMGESWSYKVNEHYKSARQLIQTLIDIVAKNGNLLLNIGPGPDGEWHEEAYQRLNEIAAWMKNNGQAIFDTKPLSPYRAGKWAFTQNQQSLFAFYLPEENENTLPARIVLPSFALPAGSAVSICGTTKPLSLSQNDEGTALIIPQTLRQQLAGQPAWVFKIEVPKKTK</sequence>
<proteinExistence type="inferred from homology"/>
<dbReference type="SUPFAM" id="SSF51445">
    <property type="entry name" value="(Trans)glycosidases"/>
    <property type="match status" value="1"/>
</dbReference>
<dbReference type="KEGG" id="pseg:D3H65_02015"/>
<dbReference type="InterPro" id="IPR000933">
    <property type="entry name" value="Glyco_hydro_29"/>
</dbReference>
<evidence type="ECO:0000256" key="7">
    <source>
        <dbReference type="PIRSR" id="PIRSR001092-1"/>
    </source>
</evidence>
<evidence type="ECO:0000256" key="2">
    <source>
        <dbReference type="ARBA" id="ARBA00007951"/>
    </source>
</evidence>
<dbReference type="PANTHER" id="PTHR10030:SF37">
    <property type="entry name" value="ALPHA-L-FUCOSIDASE-RELATED"/>
    <property type="match status" value="1"/>
</dbReference>
<dbReference type="InterPro" id="IPR057739">
    <property type="entry name" value="Glyco_hydro_29_N"/>
</dbReference>
<organism evidence="10 11">
    <name type="scientific">Paraflavitalea soli</name>
    <dbReference type="NCBI Taxonomy" id="2315862"/>
    <lineage>
        <taxon>Bacteria</taxon>
        <taxon>Pseudomonadati</taxon>
        <taxon>Bacteroidota</taxon>
        <taxon>Chitinophagia</taxon>
        <taxon>Chitinophagales</taxon>
        <taxon>Chitinophagaceae</taxon>
        <taxon>Paraflavitalea</taxon>
    </lineage>
</organism>
<dbReference type="Pfam" id="PF01120">
    <property type="entry name" value="Alpha_L_fucos"/>
    <property type="match status" value="1"/>
</dbReference>
<dbReference type="GO" id="GO:0004560">
    <property type="term" value="F:alpha-L-fucosidase activity"/>
    <property type="evidence" value="ECO:0007669"/>
    <property type="project" value="InterPro"/>
</dbReference>
<dbReference type="InterPro" id="IPR017853">
    <property type="entry name" value="GH"/>
</dbReference>